<dbReference type="WBParaSite" id="SMUV_0000451701-mRNA-1">
    <property type="protein sequence ID" value="SMUV_0000451701-mRNA-1"/>
    <property type="gene ID" value="SMUV_0000451701"/>
</dbReference>
<keyword evidence="1" id="KW-1185">Reference proteome</keyword>
<sequence length="201" mass="22700">MFWRYSVVVTRACWNVRRTPVSSFGLTTVTRSFDSLKNATKSVLQFNSDPFNAEDVAKCHSWDKLNDKEWVLVYRDGTYSKTQPVASILLPITICAGLVLVGDSLFNDEHFQLTQKLINDASELPFSRGEVCSISSVVDSYETASEFFRNTLLGTLSIKGKPYTHSDDSFISNNVRSFMLGDSNLEASGDAVKRRYRQMHK</sequence>
<protein>
    <submittedName>
        <fullName evidence="2">Conserved secreted protein</fullName>
    </submittedName>
</protein>
<name>A0A0N5AJ89_9BILA</name>
<accession>A0A0N5AJ89</accession>
<dbReference type="AlphaFoldDB" id="A0A0N5AJ89"/>
<evidence type="ECO:0000313" key="2">
    <source>
        <dbReference type="WBParaSite" id="SMUV_0000451701-mRNA-1"/>
    </source>
</evidence>
<proteinExistence type="predicted"/>
<reference evidence="2" key="1">
    <citation type="submission" date="2017-02" db="UniProtKB">
        <authorList>
            <consortium name="WormBaseParasite"/>
        </authorList>
    </citation>
    <scope>IDENTIFICATION</scope>
</reference>
<organism evidence="1 2">
    <name type="scientific">Syphacia muris</name>
    <dbReference type="NCBI Taxonomy" id="451379"/>
    <lineage>
        <taxon>Eukaryota</taxon>
        <taxon>Metazoa</taxon>
        <taxon>Ecdysozoa</taxon>
        <taxon>Nematoda</taxon>
        <taxon>Chromadorea</taxon>
        <taxon>Rhabditida</taxon>
        <taxon>Spirurina</taxon>
        <taxon>Oxyuridomorpha</taxon>
        <taxon>Oxyuroidea</taxon>
        <taxon>Oxyuridae</taxon>
        <taxon>Syphacia</taxon>
    </lineage>
</organism>
<evidence type="ECO:0000313" key="1">
    <source>
        <dbReference type="Proteomes" id="UP000046393"/>
    </source>
</evidence>
<dbReference type="Proteomes" id="UP000046393">
    <property type="component" value="Unplaced"/>
</dbReference>